<protein>
    <recommendedName>
        <fullName evidence="4">Tat pathway signal sequence domain protein</fullName>
    </recommendedName>
</protein>
<evidence type="ECO:0000313" key="2">
    <source>
        <dbReference type="EMBL" id="RSZ59625.1"/>
    </source>
</evidence>
<organism evidence="2 3">
    <name type="scientific">Massilia atriviolacea</name>
    <dbReference type="NCBI Taxonomy" id="2495579"/>
    <lineage>
        <taxon>Bacteria</taxon>
        <taxon>Pseudomonadati</taxon>
        <taxon>Pseudomonadota</taxon>
        <taxon>Betaproteobacteria</taxon>
        <taxon>Burkholderiales</taxon>
        <taxon>Oxalobacteraceae</taxon>
        <taxon>Telluria group</taxon>
        <taxon>Massilia</taxon>
    </lineage>
</organism>
<reference evidence="2 3" key="1">
    <citation type="submission" date="2018-12" db="EMBL/GenBank/DDBJ databases">
        <authorList>
            <person name="Yang E."/>
        </authorList>
    </citation>
    <scope>NUCLEOTIDE SEQUENCE [LARGE SCALE GENOMIC DNA]</scope>
    <source>
        <strain evidence="2 3">SOD</strain>
    </source>
</reference>
<evidence type="ECO:0000256" key="1">
    <source>
        <dbReference type="SAM" id="SignalP"/>
    </source>
</evidence>
<proteinExistence type="predicted"/>
<evidence type="ECO:0008006" key="4">
    <source>
        <dbReference type="Google" id="ProtNLM"/>
    </source>
</evidence>
<dbReference type="OrthoDB" id="5950643at2"/>
<keyword evidence="1" id="KW-0732">Signal</keyword>
<dbReference type="RefSeq" id="WP_126072987.1">
    <property type="nucleotide sequence ID" value="NZ_CP051166.1"/>
</dbReference>
<gene>
    <name evidence="2" type="ORF">EJB06_05350</name>
</gene>
<dbReference type="InterPro" id="IPR054139">
    <property type="entry name" value="CarG-like"/>
</dbReference>
<name>A0A430HQ30_9BURK</name>
<evidence type="ECO:0000313" key="3">
    <source>
        <dbReference type="Proteomes" id="UP000278085"/>
    </source>
</evidence>
<accession>A0A430HQ30</accession>
<sequence length="178" mass="19383">MKTTHLLARAIACGLSLSLALPALAQLHIVKPGKDVTPIDAMGVRLNMLNTVIDRNNAHDIEIIGFFISNSNGPGQSVPFEIGYDYQPVLTLQSGADCAISTVRIFRRGATVRVVHAQRKGAWSDKKRAKVTVFELEKSTEFAPGTPGLYFKSLKTGDTKGSYCDVNDALDQETSLYK</sequence>
<dbReference type="EMBL" id="RXLQ01000003">
    <property type="protein sequence ID" value="RSZ59625.1"/>
    <property type="molecule type" value="Genomic_DNA"/>
</dbReference>
<dbReference type="Proteomes" id="UP000278085">
    <property type="component" value="Unassembled WGS sequence"/>
</dbReference>
<feature type="signal peptide" evidence="1">
    <location>
        <begin position="1"/>
        <end position="25"/>
    </location>
</feature>
<dbReference type="AlphaFoldDB" id="A0A430HQ30"/>
<dbReference type="Pfam" id="PF21955">
    <property type="entry name" value="CarG-like"/>
    <property type="match status" value="1"/>
</dbReference>
<feature type="chain" id="PRO_5019294854" description="Tat pathway signal sequence domain protein" evidence="1">
    <location>
        <begin position="26"/>
        <end position="178"/>
    </location>
</feature>
<keyword evidence="3" id="KW-1185">Reference proteome</keyword>
<comment type="caution">
    <text evidence="2">The sequence shown here is derived from an EMBL/GenBank/DDBJ whole genome shotgun (WGS) entry which is preliminary data.</text>
</comment>